<keyword evidence="2" id="KW-1185">Reference proteome</keyword>
<dbReference type="Proteomes" id="UP000251075">
    <property type="component" value="Unassembled WGS sequence"/>
</dbReference>
<dbReference type="EMBL" id="PGTO01000008">
    <property type="protein sequence ID" value="RAU21650.1"/>
    <property type="molecule type" value="Genomic_DNA"/>
</dbReference>
<protein>
    <submittedName>
        <fullName evidence="1">Uncharacterized protein</fullName>
    </submittedName>
</protein>
<organism evidence="1 2">
    <name type="scientific">Paramagnetospirillum kuznetsovii</name>
    <dbReference type="NCBI Taxonomy" id="2053833"/>
    <lineage>
        <taxon>Bacteria</taxon>
        <taxon>Pseudomonadati</taxon>
        <taxon>Pseudomonadota</taxon>
        <taxon>Alphaproteobacteria</taxon>
        <taxon>Rhodospirillales</taxon>
        <taxon>Magnetospirillaceae</taxon>
        <taxon>Paramagnetospirillum</taxon>
    </lineage>
</organism>
<sequence length="69" mass="7638">MNSNSQTDCHLKVAHEIERNAEKLDHANLNEITDKLRCASSCVNHCTCGQTSYCTIAIAGLFSRIGRRS</sequence>
<evidence type="ECO:0000313" key="1">
    <source>
        <dbReference type="EMBL" id="RAU21650.1"/>
    </source>
</evidence>
<reference evidence="1 2" key="1">
    <citation type="submission" date="2017-11" db="EMBL/GenBank/DDBJ databases">
        <title>Draft genome sequence of magnetotactic bacterium Magnetospirillum kuznetsovii LBB-42.</title>
        <authorList>
            <person name="Grouzdev D.S."/>
            <person name="Rysina M.S."/>
            <person name="Baslerov R.V."/>
            <person name="Koziaeva V."/>
        </authorList>
    </citation>
    <scope>NUCLEOTIDE SEQUENCE [LARGE SCALE GENOMIC DNA]</scope>
    <source>
        <strain evidence="1 2">LBB-42</strain>
    </source>
</reference>
<accession>A0A364NXE3</accession>
<dbReference type="AlphaFoldDB" id="A0A364NXE3"/>
<gene>
    <name evidence="1" type="ORF">CU669_11765</name>
</gene>
<proteinExistence type="predicted"/>
<comment type="caution">
    <text evidence="1">The sequence shown here is derived from an EMBL/GenBank/DDBJ whole genome shotgun (WGS) entry which is preliminary data.</text>
</comment>
<evidence type="ECO:0000313" key="2">
    <source>
        <dbReference type="Proteomes" id="UP000251075"/>
    </source>
</evidence>
<name>A0A364NXE3_9PROT</name>